<dbReference type="PANTHER" id="PTHR30075:SF2">
    <property type="entry name" value="GLYCINE--TRNA LIGASE, CHLOROPLASTIC_MITOCHONDRIAL 2"/>
    <property type="match status" value="1"/>
</dbReference>
<dbReference type="GO" id="GO:0005739">
    <property type="term" value="C:mitochondrion"/>
    <property type="evidence" value="ECO:0007669"/>
    <property type="project" value="TreeGrafter"/>
</dbReference>
<dbReference type="Gene3D" id="2.40.50.40">
    <property type="match status" value="1"/>
</dbReference>
<accession>A0A6A3ANH1</accession>
<evidence type="ECO:0000313" key="10">
    <source>
        <dbReference type="EMBL" id="KAE8705403.1"/>
    </source>
</evidence>
<dbReference type="InterPro" id="IPR045864">
    <property type="entry name" value="aa-tRNA-synth_II/BPL/LPL"/>
</dbReference>
<keyword evidence="10" id="KW-0418">Kinase</keyword>
<comment type="catalytic activity">
    <reaction evidence="8">
        <text>tRNA(Gly) + glycine + ATP = glycyl-tRNA(Gly) + AMP + diphosphate</text>
        <dbReference type="Rhea" id="RHEA:16013"/>
        <dbReference type="Rhea" id="RHEA-COMP:9664"/>
        <dbReference type="Rhea" id="RHEA-COMP:9683"/>
        <dbReference type="ChEBI" id="CHEBI:30616"/>
        <dbReference type="ChEBI" id="CHEBI:33019"/>
        <dbReference type="ChEBI" id="CHEBI:57305"/>
        <dbReference type="ChEBI" id="CHEBI:78442"/>
        <dbReference type="ChEBI" id="CHEBI:78522"/>
        <dbReference type="ChEBI" id="CHEBI:456215"/>
        <dbReference type="EC" id="6.1.1.14"/>
    </reaction>
</comment>
<feature type="domain" description="SAWADEE" evidence="9">
    <location>
        <begin position="303"/>
        <end position="383"/>
    </location>
</feature>
<dbReference type="GO" id="GO:0009570">
    <property type="term" value="C:chloroplast stroma"/>
    <property type="evidence" value="ECO:0007669"/>
    <property type="project" value="TreeGrafter"/>
</dbReference>
<evidence type="ECO:0000259" key="9">
    <source>
        <dbReference type="Pfam" id="PF16719"/>
    </source>
</evidence>
<dbReference type="EMBL" id="VEPZ02000982">
    <property type="protein sequence ID" value="KAE8705403.1"/>
    <property type="molecule type" value="Genomic_DNA"/>
</dbReference>
<dbReference type="SUPFAM" id="SSF55681">
    <property type="entry name" value="Class II aaRS and biotin synthetases"/>
    <property type="match status" value="1"/>
</dbReference>
<evidence type="ECO:0000256" key="4">
    <source>
        <dbReference type="ARBA" id="ARBA00022741"/>
    </source>
</evidence>
<dbReference type="Pfam" id="PF16719">
    <property type="entry name" value="SAWADEE"/>
    <property type="match status" value="1"/>
</dbReference>
<keyword evidence="5" id="KW-0067">ATP-binding</keyword>
<dbReference type="EC" id="6.1.1.14" evidence="2"/>
<evidence type="ECO:0000256" key="5">
    <source>
        <dbReference type="ARBA" id="ARBA00022840"/>
    </source>
</evidence>
<evidence type="ECO:0000256" key="6">
    <source>
        <dbReference type="ARBA" id="ARBA00022917"/>
    </source>
</evidence>
<dbReference type="GO" id="GO:0003682">
    <property type="term" value="F:chromatin binding"/>
    <property type="evidence" value="ECO:0007669"/>
    <property type="project" value="InterPro"/>
</dbReference>
<name>A0A6A3ANH1_HIBSY</name>
<dbReference type="GO" id="GO:0016301">
    <property type="term" value="F:kinase activity"/>
    <property type="evidence" value="ECO:0007669"/>
    <property type="project" value="UniProtKB-KW"/>
</dbReference>
<dbReference type="Gene3D" id="3.30.559.10">
    <property type="entry name" value="Chloramphenicol acetyltransferase-like domain"/>
    <property type="match status" value="1"/>
</dbReference>
<dbReference type="InterPro" id="IPR023213">
    <property type="entry name" value="CAT-like_dom_sf"/>
</dbReference>
<dbReference type="Pfam" id="PF02091">
    <property type="entry name" value="tRNA-synt_2e"/>
    <property type="match status" value="1"/>
</dbReference>
<dbReference type="GO" id="GO:0004820">
    <property type="term" value="F:glycine-tRNA ligase activity"/>
    <property type="evidence" value="ECO:0007669"/>
    <property type="project" value="UniProtKB-EC"/>
</dbReference>
<evidence type="ECO:0000313" key="11">
    <source>
        <dbReference type="Proteomes" id="UP000436088"/>
    </source>
</evidence>
<evidence type="ECO:0000256" key="8">
    <source>
        <dbReference type="ARBA" id="ARBA00047937"/>
    </source>
</evidence>
<keyword evidence="7" id="KW-0030">Aminoacyl-tRNA synthetase</keyword>
<dbReference type="InterPro" id="IPR002310">
    <property type="entry name" value="Gly-tRNA_ligase_asu"/>
</dbReference>
<evidence type="ECO:0000256" key="7">
    <source>
        <dbReference type="ARBA" id="ARBA00023146"/>
    </source>
</evidence>
<evidence type="ECO:0000256" key="1">
    <source>
        <dbReference type="ARBA" id="ARBA00008226"/>
    </source>
</evidence>
<keyword evidence="10" id="KW-0808">Transferase</keyword>
<dbReference type="AlphaFoldDB" id="A0A6A3ANH1"/>
<dbReference type="PANTHER" id="PTHR30075">
    <property type="entry name" value="GLYCYL-TRNA SYNTHETASE"/>
    <property type="match status" value="1"/>
</dbReference>
<dbReference type="GO" id="GO:0006426">
    <property type="term" value="P:glycyl-tRNA aminoacylation"/>
    <property type="evidence" value="ECO:0007669"/>
    <property type="project" value="InterPro"/>
</dbReference>
<dbReference type="Proteomes" id="UP000436088">
    <property type="component" value="Unassembled WGS sequence"/>
</dbReference>
<evidence type="ECO:0000256" key="3">
    <source>
        <dbReference type="ARBA" id="ARBA00022598"/>
    </source>
</evidence>
<keyword evidence="4" id="KW-0547">Nucleotide-binding</keyword>
<keyword evidence="6" id="KW-0648">Protein biosynthesis</keyword>
<comment type="similarity">
    <text evidence="1">Belongs to the class-II aminoacyl-tRNA synthetase family.</text>
</comment>
<proteinExistence type="inferred from homology"/>
<dbReference type="InterPro" id="IPR006194">
    <property type="entry name" value="Gly-tRNA-synth_heterodimer"/>
</dbReference>
<organism evidence="10 11">
    <name type="scientific">Hibiscus syriacus</name>
    <name type="common">Rose of Sharon</name>
    <dbReference type="NCBI Taxonomy" id="106335"/>
    <lineage>
        <taxon>Eukaryota</taxon>
        <taxon>Viridiplantae</taxon>
        <taxon>Streptophyta</taxon>
        <taxon>Embryophyta</taxon>
        <taxon>Tracheophyta</taxon>
        <taxon>Spermatophyta</taxon>
        <taxon>Magnoliopsida</taxon>
        <taxon>eudicotyledons</taxon>
        <taxon>Gunneridae</taxon>
        <taxon>Pentapetalae</taxon>
        <taxon>rosids</taxon>
        <taxon>malvids</taxon>
        <taxon>Malvales</taxon>
        <taxon>Malvaceae</taxon>
        <taxon>Malvoideae</taxon>
        <taxon>Hibiscus</taxon>
    </lineage>
</organism>
<comment type="caution">
    <text evidence="10">The sequence shown here is derived from an EMBL/GenBank/DDBJ whole genome shotgun (WGS) entry which is preliminary data.</text>
</comment>
<protein>
    <recommendedName>
        <fullName evidence="2">glycine--tRNA ligase</fullName>
        <ecNumber evidence="2">6.1.1.14</ecNumber>
    </recommendedName>
</protein>
<reference evidence="10" key="1">
    <citation type="submission" date="2019-09" db="EMBL/GenBank/DDBJ databases">
        <title>Draft genome information of white flower Hibiscus syriacus.</title>
        <authorList>
            <person name="Kim Y.-M."/>
        </authorList>
    </citation>
    <scope>NUCLEOTIDE SEQUENCE [LARGE SCALE GENOMIC DNA]</scope>
    <source>
        <strain evidence="10">YM2019G1</strain>
    </source>
</reference>
<evidence type="ECO:0000256" key="2">
    <source>
        <dbReference type="ARBA" id="ARBA00012829"/>
    </source>
</evidence>
<dbReference type="Gene3D" id="1.20.58.180">
    <property type="entry name" value="Class II aaRS and biotin synthetases, domain 2"/>
    <property type="match status" value="1"/>
</dbReference>
<dbReference type="InterPro" id="IPR032001">
    <property type="entry name" value="SAWADEE_dom"/>
</dbReference>
<keyword evidence="11" id="KW-1185">Reference proteome</keyword>
<gene>
    <name evidence="10" type="ORF">F3Y22_tig00110429pilonHSYRG01059</name>
</gene>
<dbReference type="GO" id="GO:0005524">
    <property type="term" value="F:ATP binding"/>
    <property type="evidence" value="ECO:0007669"/>
    <property type="project" value="UniProtKB-KW"/>
</dbReference>
<dbReference type="Pfam" id="PF02458">
    <property type="entry name" value="Transferase"/>
    <property type="match status" value="1"/>
</dbReference>
<keyword evidence="3" id="KW-0436">Ligase</keyword>
<sequence length="547" mass="62018">MATLAPTPLSKHPLSSSPKVFDSRVQSGEIQLTQFRFWAYFSLASGFNFLLRNYWIVENEKGNVPILSNKAPLYIPSFECRLGHQIVKLECIFLLELSLFSCSLYLLTDLVDLLLVKLPAVTSFYRTGEVSGQLERTGKPVGHVCWVDNDVINGKPTGAVRVSIGYMSTYEDAKVLMLVNMIYGLSRTIGRARKEMSAYYLEHASVGHIQKHFDFFEEEARSLLASRLSIPAYDQLLKTSHVFNILDSRGCVGISVENLCPKQAENELKVGVPPVSKAFDLQRNPTKTAEGFCRRYVVPLDSMFRKADVQVRFVRYEAEDDEWVNVKKAVREQSISFEHSECNKVSIGNLVLCLQERRDQSNYYDAHVVKIDWKMQDIRGCKSEDSEFTCKHKHLSSVPVDSRSRLRPPLGNNFTGNAFVLASVSCSVKTLLEQPLHDTVRRIQSPKDEISDEYIKLYAKALEASDKFPPSMQQLTIVSDWWRFTFDDLDFGWGKVLNAAILTTPVPETAFLMVILEEPGGGFLVRIGIGKQYVHDLITNFNNLSYM</sequence>